<comment type="caution">
    <text evidence="1">The sequence shown here is derived from an EMBL/GenBank/DDBJ whole genome shotgun (WGS) entry which is preliminary data.</text>
</comment>
<organism evidence="1 2">
    <name type="scientific">Fictibacillus terranigra</name>
    <dbReference type="NCBI Taxonomy" id="3058424"/>
    <lineage>
        <taxon>Bacteria</taxon>
        <taxon>Bacillati</taxon>
        <taxon>Bacillota</taxon>
        <taxon>Bacilli</taxon>
        <taxon>Bacillales</taxon>
        <taxon>Fictibacillaceae</taxon>
        <taxon>Fictibacillus</taxon>
    </lineage>
</organism>
<evidence type="ECO:0000313" key="1">
    <source>
        <dbReference type="EMBL" id="MDN4075278.1"/>
    </source>
</evidence>
<proteinExistence type="predicted"/>
<sequence length="154" mass="17046">MQTAQQTMVSIPFPSVWGIHAAIAGRPIVWGVLNINSMTDNRVIGTVNFRGTHIPINGHWDKNTKQIRFDSPYATFSGNLAIFDEPQIRIRHFILNGRLIMKPPSLQAGEYGTWIATTNRALTGNPVISGTLPPVGVFLTSNILSQLQQNNVRI</sequence>
<dbReference type="EMBL" id="JAUHLN010000005">
    <property type="protein sequence ID" value="MDN4075278.1"/>
    <property type="molecule type" value="Genomic_DNA"/>
</dbReference>
<gene>
    <name evidence="1" type="ORF">QYF49_20125</name>
</gene>
<evidence type="ECO:0000313" key="2">
    <source>
        <dbReference type="Proteomes" id="UP001168694"/>
    </source>
</evidence>
<name>A0ABT8EBH8_9BACL</name>
<keyword evidence="2" id="KW-1185">Reference proteome</keyword>
<dbReference type="RefSeq" id="WP_290401394.1">
    <property type="nucleotide sequence ID" value="NZ_JAUHLN010000005.1"/>
</dbReference>
<protein>
    <submittedName>
        <fullName evidence="1">Uncharacterized protein</fullName>
    </submittedName>
</protein>
<dbReference type="Proteomes" id="UP001168694">
    <property type="component" value="Unassembled WGS sequence"/>
</dbReference>
<accession>A0ABT8EBH8</accession>
<reference evidence="1" key="1">
    <citation type="submission" date="2023-06" db="EMBL/GenBank/DDBJ databases">
        <title>Draft Genome Sequences of Representative Paenibacillus Polymyxa, Bacillus cereus, Fictibacillus sp., and Brevibacillus agri Strains Isolated from Amazonian Dark Earth.</title>
        <authorList>
            <person name="Pellegrinetti T.A."/>
            <person name="Cunha I.C.M."/>
            <person name="Chaves M.G."/>
            <person name="Freitas A.S."/>
            <person name="Silva A.V.R."/>
            <person name="Tsai S.M."/>
            <person name="Mendes L.W."/>
        </authorList>
    </citation>
    <scope>NUCLEOTIDE SEQUENCE</scope>
    <source>
        <strain evidence="1">CENA-BCM004</strain>
    </source>
</reference>